<proteinExistence type="predicted"/>
<comment type="caution">
    <text evidence="1">The sequence shown here is derived from an EMBL/GenBank/DDBJ whole genome shotgun (WGS) entry which is preliminary data.</text>
</comment>
<gene>
    <name evidence="1" type="ORF">L6164_027110</name>
</gene>
<evidence type="ECO:0000313" key="2">
    <source>
        <dbReference type="Proteomes" id="UP000828941"/>
    </source>
</evidence>
<accession>A0ACB9LS94</accession>
<sequence>MLKMETSLPLATDSFSYSWFPNRKLPLELLEEPLRDSSLHNSHGETSKEFNFSMIHSEAAESQNFNFDFSVTQSPSVLAHADELFCDGLIRPVFADPSKGELCSTPDANETRRRFSFSSGNLTPILQTHRGFLTKMTRSTRRTFKDLVRCLNQFRSKVGFSRKSTRVDDFERWSSSQPASPKQVIAYSISDLYDYENQIYEAVLHCKRSIGK</sequence>
<evidence type="ECO:0000313" key="1">
    <source>
        <dbReference type="EMBL" id="KAI4314175.1"/>
    </source>
</evidence>
<reference evidence="1 2" key="1">
    <citation type="journal article" date="2022" name="DNA Res.">
        <title>Chromosomal-level genome assembly of the orchid tree Bauhinia variegata (Leguminosae; Cercidoideae) supports the allotetraploid origin hypothesis of Bauhinia.</title>
        <authorList>
            <person name="Zhong Y."/>
            <person name="Chen Y."/>
            <person name="Zheng D."/>
            <person name="Pang J."/>
            <person name="Liu Y."/>
            <person name="Luo S."/>
            <person name="Meng S."/>
            <person name="Qian L."/>
            <person name="Wei D."/>
            <person name="Dai S."/>
            <person name="Zhou R."/>
        </authorList>
    </citation>
    <scope>NUCLEOTIDE SEQUENCE [LARGE SCALE GENOMIC DNA]</scope>
    <source>
        <strain evidence="1">BV-YZ2020</strain>
    </source>
</reference>
<dbReference type="EMBL" id="CM039436">
    <property type="protein sequence ID" value="KAI4314175.1"/>
    <property type="molecule type" value="Genomic_DNA"/>
</dbReference>
<name>A0ACB9LS94_BAUVA</name>
<protein>
    <submittedName>
        <fullName evidence="1">Uncharacterized protein</fullName>
    </submittedName>
</protein>
<keyword evidence="2" id="KW-1185">Reference proteome</keyword>
<dbReference type="Proteomes" id="UP000828941">
    <property type="component" value="Chromosome 11"/>
</dbReference>
<organism evidence="1 2">
    <name type="scientific">Bauhinia variegata</name>
    <name type="common">Purple orchid tree</name>
    <name type="synonym">Phanera variegata</name>
    <dbReference type="NCBI Taxonomy" id="167791"/>
    <lineage>
        <taxon>Eukaryota</taxon>
        <taxon>Viridiplantae</taxon>
        <taxon>Streptophyta</taxon>
        <taxon>Embryophyta</taxon>
        <taxon>Tracheophyta</taxon>
        <taxon>Spermatophyta</taxon>
        <taxon>Magnoliopsida</taxon>
        <taxon>eudicotyledons</taxon>
        <taxon>Gunneridae</taxon>
        <taxon>Pentapetalae</taxon>
        <taxon>rosids</taxon>
        <taxon>fabids</taxon>
        <taxon>Fabales</taxon>
        <taxon>Fabaceae</taxon>
        <taxon>Cercidoideae</taxon>
        <taxon>Cercideae</taxon>
        <taxon>Bauhiniinae</taxon>
        <taxon>Bauhinia</taxon>
    </lineage>
</organism>